<organism evidence="1 2">
    <name type="scientific">Vitis vinifera</name>
    <name type="common">Grape</name>
    <dbReference type="NCBI Taxonomy" id="29760"/>
    <lineage>
        <taxon>Eukaryota</taxon>
        <taxon>Viridiplantae</taxon>
        <taxon>Streptophyta</taxon>
        <taxon>Embryophyta</taxon>
        <taxon>Tracheophyta</taxon>
        <taxon>Spermatophyta</taxon>
        <taxon>Magnoliopsida</taxon>
        <taxon>eudicotyledons</taxon>
        <taxon>Gunneridae</taxon>
        <taxon>Pentapetalae</taxon>
        <taxon>rosids</taxon>
        <taxon>Vitales</taxon>
        <taxon>Vitaceae</taxon>
        <taxon>Viteae</taxon>
        <taxon>Vitis</taxon>
    </lineage>
</organism>
<evidence type="ECO:0000313" key="2">
    <source>
        <dbReference type="Proteomes" id="UP000288805"/>
    </source>
</evidence>
<gene>
    <name evidence="1" type="ORF">CK203_052508</name>
</gene>
<proteinExistence type="predicted"/>
<reference evidence="1 2" key="1">
    <citation type="journal article" date="2018" name="PLoS Genet.">
        <title>Population sequencing reveals clonal diversity and ancestral inbreeding in the grapevine cultivar Chardonnay.</title>
        <authorList>
            <person name="Roach M.J."/>
            <person name="Johnson D.L."/>
            <person name="Bohlmann J."/>
            <person name="van Vuuren H.J."/>
            <person name="Jones S.J."/>
            <person name="Pretorius I.S."/>
            <person name="Schmidt S.A."/>
            <person name="Borneman A.R."/>
        </authorList>
    </citation>
    <scope>NUCLEOTIDE SEQUENCE [LARGE SCALE GENOMIC DNA]</scope>
    <source>
        <strain evidence="2">cv. Chardonnay</strain>
        <tissue evidence="1">Leaf</tissue>
    </source>
</reference>
<evidence type="ECO:0000313" key="1">
    <source>
        <dbReference type="EMBL" id="RVW82126.1"/>
    </source>
</evidence>
<dbReference type="EMBL" id="QGNW01000244">
    <property type="protein sequence ID" value="RVW82126.1"/>
    <property type="molecule type" value="Genomic_DNA"/>
</dbReference>
<name>A0A438HCE4_VITVI</name>
<dbReference type="Proteomes" id="UP000288805">
    <property type="component" value="Unassembled WGS sequence"/>
</dbReference>
<accession>A0A438HCE4</accession>
<comment type="caution">
    <text evidence="1">The sequence shown here is derived from an EMBL/GenBank/DDBJ whole genome shotgun (WGS) entry which is preliminary data.</text>
</comment>
<sequence length="122" mass="13552">MGQSSSSTLLLVDDIYTQVMGSERHGRVHGLGFGATPTLVFGTTKKETNAVLASKQSLRKHKKKYFGLHNVKDICNNKFNNNKINCNNKNNYNNNRNGDDAATQTTNVEYDRTNVSVSIRAT</sequence>
<protein>
    <submittedName>
        <fullName evidence="1">Uncharacterized protein</fullName>
    </submittedName>
</protein>
<dbReference type="AlphaFoldDB" id="A0A438HCE4"/>